<dbReference type="AlphaFoldDB" id="A0A518AP31"/>
<dbReference type="InterPro" id="IPR018715">
    <property type="entry name" value="DUF2239"/>
</dbReference>
<dbReference type="Proteomes" id="UP000315750">
    <property type="component" value="Chromosome"/>
</dbReference>
<accession>A0A518AP31</accession>
<sequence>MADEENTYTSFKGYQRVASGDLSSMLLETKEHIETSGEESLLIFEDTTGRQVEFDFRGTADEVLERHGAAKPRVGPGRPKLGVTAREVTLLPRQWDWLEQQPKGISATLRKLVDEARKQEPNRERARRLRDAAGKFMWAMAGNLPDFEEASRALYANDFSSLQAKISDWPTDIREHITRLLDQCAELQEAAGE</sequence>
<dbReference type="Pfam" id="PF09998">
    <property type="entry name" value="DUF2239"/>
    <property type="match status" value="1"/>
</dbReference>
<keyword evidence="2" id="KW-1185">Reference proteome</keyword>
<protein>
    <recommendedName>
        <fullName evidence="3">DUF2239 domain-containing protein</fullName>
    </recommendedName>
</protein>
<gene>
    <name evidence="1" type="ORF">Pan181_26830</name>
</gene>
<dbReference type="KEGG" id="amuc:Pan181_26830"/>
<name>A0A518AP31_9BACT</name>
<evidence type="ECO:0000313" key="1">
    <source>
        <dbReference type="EMBL" id="QDU56474.1"/>
    </source>
</evidence>
<dbReference type="OrthoDB" id="282960at2"/>
<dbReference type="RefSeq" id="WP_145247215.1">
    <property type="nucleotide sequence ID" value="NZ_CP036278.1"/>
</dbReference>
<dbReference type="EMBL" id="CP036278">
    <property type="protein sequence ID" value="QDU56474.1"/>
    <property type="molecule type" value="Genomic_DNA"/>
</dbReference>
<evidence type="ECO:0000313" key="2">
    <source>
        <dbReference type="Proteomes" id="UP000315750"/>
    </source>
</evidence>
<proteinExistence type="predicted"/>
<reference evidence="1 2" key="1">
    <citation type="submission" date="2019-02" db="EMBL/GenBank/DDBJ databases">
        <title>Deep-cultivation of Planctomycetes and their phenomic and genomic characterization uncovers novel biology.</title>
        <authorList>
            <person name="Wiegand S."/>
            <person name="Jogler M."/>
            <person name="Boedeker C."/>
            <person name="Pinto D."/>
            <person name="Vollmers J."/>
            <person name="Rivas-Marin E."/>
            <person name="Kohn T."/>
            <person name="Peeters S.H."/>
            <person name="Heuer A."/>
            <person name="Rast P."/>
            <person name="Oberbeckmann S."/>
            <person name="Bunk B."/>
            <person name="Jeske O."/>
            <person name="Meyerdierks A."/>
            <person name="Storesund J.E."/>
            <person name="Kallscheuer N."/>
            <person name="Luecker S."/>
            <person name="Lage O.M."/>
            <person name="Pohl T."/>
            <person name="Merkel B.J."/>
            <person name="Hornburger P."/>
            <person name="Mueller R.-W."/>
            <person name="Bruemmer F."/>
            <person name="Labrenz M."/>
            <person name="Spormann A.M."/>
            <person name="Op den Camp H."/>
            <person name="Overmann J."/>
            <person name="Amann R."/>
            <person name="Jetten M.S.M."/>
            <person name="Mascher T."/>
            <person name="Medema M.H."/>
            <person name="Devos D.P."/>
            <person name="Kaster A.-K."/>
            <person name="Ovreas L."/>
            <person name="Rohde M."/>
            <person name="Galperin M.Y."/>
            <person name="Jogler C."/>
        </authorList>
    </citation>
    <scope>NUCLEOTIDE SEQUENCE [LARGE SCALE GENOMIC DNA]</scope>
    <source>
        <strain evidence="1 2">Pan181</strain>
    </source>
</reference>
<organism evidence="1 2">
    <name type="scientific">Aeoliella mucimassa</name>
    <dbReference type="NCBI Taxonomy" id="2527972"/>
    <lineage>
        <taxon>Bacteria</taxon>
        <taxon>Pseudomonadati</taxon>
        <taxon>Planctomycetota</taxon>
        <taxon>Planctomycetia</taxon>
        <taxon>Pirellulales</taxon>
        <taxon>Lacipirellulaceae</taxon>
        <taxon>Aeoliella</taxon>
    </lineage>
</organism>
<evidence type="ECO:0008006" key="3">
    <source>
        <dbReference type="Google" id="ProtNLM"/>
    </source>
</evidence>